<feature type="signal peptide" evidence="2">
    <location>
        <begin position="1"/>
        <end position="16"/>
    </location>
</feature>
<feature type="region of interest" description="Disordered" evidence="1">
    <location>
        <begin position="89"/>
        <end position="116"/>
    </location>
</feature>
<comment type="caution">
    <text evidence="3">The sequence shown here is derived from an EMBL/GenBank/DDBJ whole genome shotgun (WGS) entry which is preliminary data.</text>
</comment>
<accession>A0A8X8WXA2</accession>
<evidence type="ECO:0008006" key="5">
    <source>
        <dbReference type="Google" id="ProtNLM"/>
    </source>
</evidence>
<evidence type="ECO:0000256" key="2">
    <source>
        <dbReference type="SAM" id="SignalP"/>
    </source>
</evidence>
<dbReference type="Proteomes" id="UP000298416">
    <property type="component" value="Unassembled WGS sequence"/>
</dbReference>
<keyword evidence="4" id="KW-1185">Reference proteome</keyword>
<evidence type="ECO:0000313" key="4">
    <source>
        <dbReference type="Proteomes" id="UP000298416"/>
    </source>
</evidence>
<organism evidence="3">
    <name type="scientific">Salvia splendens</name>
    <name type="common">Scarlet sage</name>
    <dbReference type="NCBI Taxonomy" id="180675"/>
    <lineage>
        <taxon>Eukaryota</taxon>
        <taxon>Viridiplantae</taxon>
        <taxon>Streptophyta</taxon>
        <taxon>Embryophyta</taxon>
        <taxon>Tracheophyta</taxon>
        <taxon>Spermatophyta</taxon>
        <taxon>Magnoliopsida</taxon>
        <taxon>eudicotyledons</taxon>
        <taxon>Gunneridae</taxon>
        <taxon>Pentapetalae</taxon>
        <taxon>asterids</taxon>
        <taxon>lamiids</taxon>
        <taxon>Lamiales</taxon>
        <taxon>Lamiaceae</taxon>
        <taxon>Nepetoideae</taxon>
        <taxon>Mentheae</taxon>
        <taxon>Salviinae</taxon>
        <taxon>Salvia</taxon>
        <taxon>Salvia subgen. Calosphace</taxon>
        <taxon>core Calosphace</taxon>
    </lineage>
</organism>
<dbReference type="EMBL" id="PNBA02000013">
    <property type="protein sequence ID" value="KAG6402469.1"/>
    <property type="molecule type" value="Genomic_DNA"/>
</dbReference>
<dbReference type="AlphaFoldDB" id="A0A8X8WXA2"/>
<feature type="region of interest" description="Disordered" evidence="1">
    <location>
        <begin position="60"/>
        <end position="79"/>
    </location>
</feature>
<sequence length="116" mass="12911">MLIISSYLLATATAIATEPLAGPNKTVYVVANSSVTSTSLASFGRLEVFDDRVRHQLRASRQCSGHGRQLRPTRHGHCPEHELLHNGGRVKREHVWHDRPPPVHRAGEGDARGRRH</sequence>
<feature type="chain" id="PRO_5036446504" description="Dirigent protein" evidence="2">
    <location>
        <begin position="17"/>
        <end position="116"/>
    </location>
</feature>
<protein>
    <recommendedName>
        <fullName evidence="5">Dirigent protein</fullName>
    </recommendedName>
</protein>
<feature type="compositionally biased region" description="Basic and acidic residues" evidence="1">
    <location>
        <begin position="93"/>
        <end position="116"/>
    </location>
</feature>
<reference evidence="3" key="2">
    <citation type="submission" date="2020-08" db="EMBL/GenBank/DDBJ databases">
        <title>Plant Genome Project.</title>
        <authorList>
            <person name="Zhang R.-G."/>
        </authorList>
    </citation>
    <scope>NUCLEOTIDE SEQUENCE</scope>
    <source>
        <strain evidence="3">Huo1</strain>
        <tissue evidence="3">Leaf</tissue>
    </source>
</reference>
<gene>
    <name evidence="3" type="ORF">SASPL_134664</name>
</gene>
<keyword evidence="2" id="KW-0732">Signal</keyword>
<name>A0A8X8WXA2_SALSN</name>
<evidence type="ECO:0000256" key="1">
    <source>
        <dbReference type="SAM" id="MobiDB-lite"/>
    </source>
</evidence>
<proteinExistence type="predicted"/>
<evidence type="ECO:0000313" key="3">
    <source>
        <dbReference type="EMBL" id="KAG6402469.1"/>
    </source>
</evidence>
<reference evidence="3" key="1">
    <citation type="submission" date="2018-01" db="EMBL/GenBank/DDBJ databases">
        <authorList>
            <person name="Mao J.F."/>
        </authorList>
    </citation>
    <scope>NUCLEOTIDE SEQUENCE</scope>
    <source>
        <strain evidence="3">Huo1</strain>
        <tissue evidence="3">Leaf</tissue>
    </source>
</reference>